<feature type="region of interest" description="Disordered" evidence="5">
    <location>
        <begin position="301"/>
        <end position="334"/>
    </location>
</feature>
<dbReference type="Gene3D" id="3.30.200.20">
    <property type="entry name" value="Phosphorylase Kinase, domain 1"/>
    <property type="match status" value="1"/>
</dbReference>
<keyword evidence="6" id="KW-1133">Transmembrane helix</keyword>
<keyword evidence="6" id="KW-0812">Transmembrane</keyword>
<feature type="compositionally biased region" description="Gly residues" evidence="5">
    <location>
        <begin position="306"/>
        <end position="319"/>
    </location>
</feature>
<dbReference type="RefSeq" id="WP_110399197.1">
    <property type="nucleotide sequence ID" value="NZ_QJJS01000002.1"/>
</dbReference>
<feature type="transmembrane region" description="Helical" evidence="6">
    <location>
        <begin position="367"/>
        <end position="385"/>
    </location>
</feature>
<dbReference type="PANTHER" id="PTHR43289:SF6">
    <property type="entry name" value="SERINE_THREONINE-PROTEIN KINASE NEKL-3"/>
    <property type="match status" value="1"/>
</dbReference>
<evidence type="ECO:0000256" key="3">
    <source>
        <dbReference type="ARBA" id="ARBA00022777"/>
    </source>
</evidence>
<keyword evidence="9" id="KW-1185">Reference proteome</keyword>
<comment type="caution">
    <text evidence="8">The sequence shown here is derived from an EMBL/GenBank/DDBJ whole genome shotgun (WGS) entry which is preliminary data.</text>
</comment>
<feature type="compositionally biased region" description="Basic and acidic residues" evidence="5">
    <location>
        <begin position="16"/>
        <end position="27"/>
    </location>
</feature>
<dbReference type="GO" id="GO:0004674">
    <property type="term" value="F:protein serine/threonine kinase activity"/>
    <property type="evidence" value="ECO:0007669"/>
    <property type="project" value="TreeGrafter"/>
</dbReference>
<organism evidence="8 9">
    <name type="scientific">Sphaerotilus hippei</name>
    <dbReference type="NCBI Taxonomy" id="744406"/>
    <lineage>
        <taxon>Bacteria</taxon>
        <taxon>Pseudomonadati</taxon>
        <taxon>Pseudomonadota</taxon>
        <taxon>Betaproteobacteria</taxon>
        <taxon>Burkholderiales</taxon>
        <taxon>Sphaerotilaceae</taxon>
        <taxon>Sphaerotilus</taxon>
    </lineage>
</organism>
<evidence type="ECO:0000313" key="8">
    <source>
        <dbReference type="EMBL" id="PXW98548.1"/>
    </source>
</evidence>
<dbReference type="PROSITE" id="PS50011">
    <property type="entry name" value="PROTEIN_KINASE_DOM"/>
    <property type="match status" value="1"/>
</dbReference>
<feature type="compositionally biased region" description="Low complexity" evidence="5">
    <location>
        <begin position="320"/>
        <end position="334"/>
    </location>
</feature>
<dbReference type="Gene3D" id="1.10.510.10">
    <property type="entry name" value="Transferase(Phosphotransferase) domain 1"/>
    <property type="match status" value="1"/>
</dbReference>
<evidence type="ECO:0000256" key="4">
    <source>
        <dbReference type="ARBA" id="ARBA00022840"/>
    </source>
</evidence>
<dbReference type="EMBL" id="QJJS01000002">
    <property type="protein sequence ID" value="PXW98548.1"/>
    <property type="molecule type" value="Genomic_DNA"/>
</dbReference>
<dbReference type="GO" id="GO:0005524">
    <property type="term" value="F:ATP binding"/>
    <property type="evidence" value="ECO:0007669"/>
    <property type="project" value="UniProtKB-KW"/>
</dbReference>
<keyword evidence="1" id="KW-0808">Transferase</keyword>
<accession>A0A318H8W2</accession>
<dbReference type="AlphaFoldDB" id="A0A318H8W2"/>
<sequence length="386" mass="41303">MRIDQPPAARPAGVEAFEHTPRLERPPVDVPEPVGERYRLIRRLGEGALGTVWEAEDTLLMRRVAFKTLSLHRCGPAREQAVQQVLDEARTVARLSHAHIVTVHDAGISAEGAYITMELLHGQDLGALLRRGWRARPEQAALIVRRVADALGYAHSKGVIHQDIKPANLFMVGRTRPMVLDFGIARLLHRHDEGGPARGSPHYAAPEQYRGWPCDARSDIHSLGVVLYELLTGQRPFQGRTLAEIEAAVLAGRVVPPCQRDPTLPAALERITLQALDPDPARRHRTAGALARDLRTWLASQQTAAGDGGGADGTPGNGNGSDTAPCPAVTATVTVDGPPQAQAQAQAVPVPVPVPVQNAGRPGPRRLILAALALSLLAALLIAALG</sequence>
<dbReference type="PROSITE" id="PS00108">
    <property type="entry name" value="PROTEIN_KINASE_ST"/>
    <property type="match status" value="1"/>
</dbReference>
<dbReference type="OrthoDB" id="9791419at2"/>
<evidence type="ECO:0000256" key="2">
    <source>
        <dbReference type="ARBA" id="ARBA00022741"/>
    </source>
</evidence>
<keyword evidence="4" id="KW-0067">ATP-binding</keyword>
<reference evidence="8 9" key="1">
    <citation type="submission" date="2018-05" db="EMBL/GenBank/DDBJ databases">
        <title>Genomic Encyclopedia of Type Strains, Phase IV (KMG-IV): sequencing the most valuable type-strain genomes for metagenomic binning, comparative biology and taxonomic classification.</title>
        <authorList>
            <person name="Goeker M."/>
        </authorList>
    </citation>
    <scope>NUCLEOTIDE SEQUENCE [LARGE SCALE GENOMIC DNA]</scope>
    <source>
        <strain evidence="8 9">DSM 566</strain>
    </source>
</reference>
<proteinExistence type="predicted"/>
<gene>
    <name evidence="8" type="ORF">C7444_10224</name>
</gene>
<dbReference type="CDD" id="cd14014">
    <property type="entry name" value="STKc_PknB_like"/>
    <property type="match status" value="1"/>
</dbReference>
<keyword evidence="3 8" id="KW-0418">Kinase</keyword>
<evidence type="ECO:0000313" key="9">
    <source>
        <dbReference type="Proteomes" id="UP000247811"/>
    </source>
</evidence>
<dbReference type="InterPro" id="IPR008271">
    <property type="entry name" value="Ser/Thr_kinase_AS"/>
</dbReference>
<protein>
    <submittedName>
        <fullName evidence="8">Serine/threonine-protein kinase</fullName>
    </submittedName>
</protein>
<keyword evidence="2" id="KW-0547">Nucleotide-binding</keyword>
<dbReference type="PANTHER" id="PTHR43289">
    <property type="entry name" value="MITOGEN-ACTIVATED PROTEIN KINASE KINASE KINASE 20-RELATED"/>
    <property type="match status" value="1"/>
</dbReference>
<dbReference type="SMART" id="SM00220">
    <property type="entry name" value="S_TKc"/>
    <property type="match status" value="1"/>
</dbReference>
<evidence type="ECO:0000259" key="7">
    <source>
        <dbReference type="PROSITE" id="PS50011"/>
    </source>
</evidence>
<feature type="domain" description="Protein kinase" evidence="7">
    <location>
        <begin position="38"/>
        <end position="298"/>
    </location>
</feature>
<dbReference type="Pfam" id="PF00069">
    <property type="entry name" value="Pkinase"/>
    <property type="match status" value="1"/>
</dbReference>
<dbReference type="InterPro" id="IPR011009">
    <property type="entry name" value="Kinase-like_dom_sf"/>
</dbReference>
<evidence type="ECO:0000256" key="6">
    <source>
        <dbReference type="SAM" id="Phobius"/>
    </source>
</evidence>
<feature type="region of interest" description="Disordered" evidence="5">
    <location>
        <begin position="1"/>
        <end position="30"/>
    </location>
</feature>
<evidence type="ECO:0000256" key="1">
    <source>
        <dbReference type="ARBA" id="ARBA00022679"/>
    </source>
</evidence>
<dbReference type="InterPro" id="IPR000719">
    <property type="entry name" value="Prot_kinase_dom"/>
</dbReference>
<keyword evidence="6" id="KW-0472">Membrane</keyword>
<evidence type="ECO:0000256" key="5">
    <source>
        <dbReference type="SAM" id="MobiDB-lite"/>
    </source>
</evidence>
<dbReference type="SUPFAM" id="SSF56112">
    <property type="entry name" value="Protein kinase-like (PK-like)"/>
    <property type="match status" value="1"/>
</dbReference>
<dbReference type="Proteomes" id="UP000247811">
    <property type="component" value="Unassembled WGS sequence"/>
</dbReference>
<name>A0A318H8W2_9BURK</name>